<evidence type="ECO:0000256" key="1">
    <source>
        <dbReference type="ARBA" id="ARBA00010617"/>
    </source>
</evidence>
<evidence type="ECO:0000256" key="3">
    <source>
        <dbReference type="ARBA" id="ARBA00023004"/>
    </source>
</evidence>
<evidence type="ECO:0000313" key="4">
    <source>
        <dbReference type="EMBL" id="CAG7716337.1"/>
    </source>
</evidence>
<keyword evidence="3" id="KW-0408">Iron</keyword>
<comment type="caution">
    <text evidence="4">The sequence shown here is derived from an EMBL/GenBank/DDBJ whole genome shotgun (WGS) entry which is preliminary data.</text>
</comment>
<sequence length="217" mass="25050">MSAGFIDHIVKSVRFSDLPTFVLLVVLFQMWYRTNKSPSNLPPGPIKMPVLGHLPFLGSQPHKRLVQWKSKYGPIMQVWFGSYRAVVIQDVDLIRKSLNLKTFSGRPDLNFLLARSNGKQSAGLVVADGWHWLEQRRFSIRYLRDNGFGTNKMETFSQLEADKLLLRLKDTNQKPTQVLNMFNIAVVNPLWTIMFSEPLDQNDIEAKEASHRMNRYS</sequence>
<dbReference type="EMBL" id="CAJVCH010037750">
    <property type="protein sequence ID" value="CAG7716337.1"/>
    <property type="molecule type" value="Genomic_DNA"/>
</dbReference>
<keyword evidence="5" id="KW-1185">Reference proteome</keyword>
<reference evidence="4" key="1">
    <citation type="submission" date="2021-06" db="EMBL/GenBank/DDBJ databases">
        <authorList>
            <person name="Hodson N. C."/>
            <person name="Mongue J. A."/>
            <person name="Jaron S. K."/>
        </authorList>
    </citation>
    <scope>NUCLEOTIDE SEQUENCE</scope>
</reference>
<evidence type="ECO:0000313" key="5">
    <source>
        <dbReference type="Proteomes" id="UP000708208"/>
    </source>
</evidence>
<evidence type="ECO:0000256" key="2">
    <source>
        <dbReference type="ARBA" id="ARBA00022723"/>
    </source>
</evidence>
<evidence type="ECO:0008006" key="6">
    <source>
        <dbReference type="Google" id="ProtNLM"/>
    </source>
</evidence>
<dbReference type="PANTHER" id="PTHR24300:SF403">
    <property type="entry name" value="CYTOCHROME P450 306A1"/>
    <property type="match status" value="1"/>
</dbReference>
<accession>A0A8J2JEG1</accession>
<dbReference type="AlphaFoldDB" id="A0A8J2JEG1"/>
<dbReference type="GO" id="GO:0020037">
    <property type="term" value="F:heme binding"/>
    <property type="evidence" value="ECO:0007669"/>
    <property type="project" value="InterPro"/>
</dbReference>
<organism evidence="4 5">
    <name type="scientific">Allacma fusca</name>
    <dbReference type="NCBI Taxonomy" id="39272"/>
    <lineage>
        <taxon>Eukaryota</taxon>
        <taxon>Metazoa</taxon>
        <taxon>Ecdysozoa</taxon>
        <taxon>Arthropoda</taxon>
        <taxon>Hexapoda</taxon>
        <taxon>Collembola</taxon>
        <taxon>Symphypleona</taxon>
        <taxon>Sminthuridae</taxon>
        <taxon>Allacma</taxon>
    </lineage>
</organism>
<dbReference type="GO" id="GO:0016712">
    <property type="term" value="F:oxidoreductase activity, acting on paired donors, with incorporation or reduction of molecular oxygen, reduced flavin or flavoprotein as one donor, and incorporation of one atom of oxygen"/>
    <property type="evidence" value="ECO:0007669"/>
    <property type="project" value="TreeGrafter"/>
</dbReference>
<dbReference type="Pfam" id="PF00067">
    <property type="entry name" value="p450"/>
    <property type="match status" value="1"/>
</dbReference>
<dbReference type="GO" id="GO:0005737">
    <property type="term" value="C:cytoplasm"/>
    <property type="evidence" value="ECO:0007669"/>
    <property type="project" value="TreeGrafter"/>
</dbReference>
<dbReference type="InterPro" id="IPR001128">
    <property type="entry name" value="Cyt_P450"/>
</dbReference>
<protein>
    <recommendedName>
        <fullName evidence="6">Cytochrome P450</fullName>
    </recommendedName>
</protein>
<dbReference type="GO" id="GO:0006082">
    <property type="term" value="P:organic acid metabolic process"/>
    <property type="evidence" value="ECO:0007669"/>
    <property type="project" value="TreeGrafter"/>
</dbReference>
<dbReference type="OrthoDB" id="1055148at2759"/>
<dbReference type="Proteomes" id="UP000708208">
    <property type="component" value="Unassembled WGS sequence"/>
</dbReference>
<dbReference type="InterPro" id="IPR050182">
    <property type="entry name" value="Cytochrome_P450_fam2"/>
</dbReference>
<keyword evidence="2" id="KW-0479">Metal-binding</keyword>
<dbReference type="PANTHER" id="PTHR24300">
    <property type="entry name" value="CYTOCHROME P450 508A4-RELATED"/>
    <property type="match status" value="1"/>
</dbReference>
<dbReference type="GO" id="GO:0005506">
    <property type="term" value="F:iron ion binding"/>
    <property type="evidence" value="ECO:0007669"/>
    <property type="project" value="InterPro"/>
</dbReference>
<gene>
    <name evidence="4" type="ORF">AFUS01_LOCUS5851</name>
</gene>
<comment type="similarity">
    <text evidence="1">Belongs to the cytochrome P450 family.</text>
</comment>
<proteinExistence type="inferred from homology"/>
<dbReference type="GO" id="GO:0006805">
    <property type="term" value="P:xenobiotic metabolic process"/>
    <property type="evidence" value="ECO:0007669"/>
    <property type="project" value="TreeGrafter"/>
</dbReference>
<dbReference type="GO" id="GO:0008395">
    <property type="term" value="F:steroid hydroxylase activity"/>
    <property type="evidence" value="ECO:0007669"/>
    <property type="project" value="TreeGrafter"/>
</dbReference>
<name>A0A8J2JEG1_9HEXA</name>